<accession>A0A8J4YK04</accession>
<evidence type="ECO:0000313" key="1">
    <source>
        <dbReference type="EMBL" id="KAG0729327.1"/>
    </source>
</evidence>
<sequence>MPHVGCKSPREQAALCYVLDAVRSQRVRTHHLGHLVALGALALHSCAASCPAGRGAGHTGPVPHCSTSGLEGKVVHGEEDESVVAYARRSDENPSTARVMREFG</sequence>
<proteinExistence type="predicted"/>
<keyword evidence="2" id="KW-1185">Reference proteome</keyword>
<dbReference type="Proteomes" id="UP000770661">
    <property type="component" value="Unassembled WGS sequence"/>
</dbReference>
<protein>
    <submittedName>
        <fullName evidence="1">Uncharacterized protein</fullName>
    </submittedName>
</protein>
<evidence type="ECO:0000313" key="2">
    <source>
        <dbReference type="Proteomes" id="UP000770661"/>
    </source>
</evidence>
<organism evidence="1 2">
    <name type="scientific">Chionoecetes opilio</name>
    <name type="common">Atlantic snow crab</name>
    <name type="synonym">Cancer opilio</name>
    <dbReference type="NCBI Taxonomy" id="41210"/>
    <lineage>
        <taxon>Eukaryota</taxon>
        <taxon>Metazoa</taxon>
        <taxon>Ecdysozoa</taxon>
        <taxon>Arthropoda</taxon>
        <taxon>Crustacea</taxon>
        <taxon>Multicrustacea</taxon>
        <taxon>Malacostraca</taxon>
        <taxon>Eumalacostraca</taxon>
        <taxon>Eucarida</taxon>
        <taxon>Decapoda</taxon>
        <taxon>Pleocyemata</taxon>
        <taxon>Brachyura</taxon>
        <taxon>Eubrachyura</taxon>
        <taxon>Majoidea</taxon>
        <taxon>Majidae</taxon>
        <taxon>Chionoecetes</taxon>
    </lineage>
</organism>
<dbReference type="AlphaFoldDB" id="A0A8J4YK04"/>
<reference evidence="1" key="1">
    <citation type="submission" date="2020-07" db="EMBL/GenBank/DDBJ databases">
        <title>The High-quality genome of the commercially important snow crab, Chionoecetes opilio.</title>
        <authorList>
            <person name="Jeong J.-H."/>
            <person name="Ryu S."/>
        </authorList>
    </citation>
    <scope>NUCLEOTIDE SEQUENCE</scope>
    <source>
        <strain evidence="1">MADBK_172401_WGS</strain>
        <tissue evidence="1">Digestive gland</tissue>
    </source>
</reference>
<name>A0A8J4YK04_CHIOP</name>
<gene>
    <name evidence="1" type="ORF">GWK47_030605</name>
</gene>
<comment type="caution">
    <text evidence="1">The sequence shown here is derived from an EMBL/GenBank/DDBJ whole genome shotgun (WGS) entry which is preliminary data.</text>
</comment>
<dbReference type="EMBL" id="JACEEZ010001333">
    <property type="protein sequence ID" value="KAG0729327.1"/>
    <property type="molecule type" value="Genomic_DNA"/>
</dbReference>